<dbReference type="PANTHER" id="PTHR10000:SF8">
    <property type="entry name" value="HAD SUPERFAMILY HYDROLASE-LIKE, TYPE 3"/>
    <property type="match status" value="1"/>
</dbReference>
<evidence type="ECO:0000313" key="2">
    <source>
        <dbReference type="Proteomes" id="UP000037660"/>
    </source>
</evidence>
<dbReference type="GO" id="GO:0016791">
    <property type="term" value="F:phosphatase activity"/>
    <property type="evidence" value="ECO:0007669"/>
    <property type="project" value="TreeGrafter"/>
</dbReference>
<dbReference type="EMBL" id="BBYR01000081">
    <property type="protein sequence ID" value="GAP38572.1"/>
    <property type="molecule type" value="Genomic_DNA"/>
</dbReference>
<dbReference type="Proteomes" id="UP000037660">
    <property type="component" value="Unassembled WGS sequence"/>
</dbReference>
<dbReference type="PANTHER" id="PTHR10000">
    <property type="entry name" value="PHOSPHOSERINE PHOSPHATASE"/>
    <property type="match status" value="1"/>
</dbReference>
<reference evidence="2" key="1">
    <citation type="submission" date="2015-07" db="EMBL/GenBank/DDBJ databases">
        <title>Discovery of a poly(ethylene terephthalate assimilation.</title>
        <authorList>
            <person name="Yoshida S."/>
            <person name="Hiraga K."/>
            <person name="Takehana T."/>
            <person name="Taniguchi I."/>
            <person name="Yamaji H."/>
            <person name="Maeda Y."/>
            <person name="Toyohara K."/>
            <person name="Miyamoto K."/>
            <person name="Kimura Y."/>
            <person name="Oda K."/>
        </authorList>
    </citation>
    <scope>NUCLEOTIDE SEQUENCE [LARGE SCALE GENOMIC DNA]</scope>
    <source>
        <strain evidence="2">NBRC 110686 / TISTR 2288 / 201-F6</strain>
    </source>
</reference>
<dbReference type="STRING" id="1547922.ISF6_5125"/>
<dbReference type="Gene3D" id="3.40.50.1000">
    <property type="entry name" value="HAD superfamily/HAD-like"/>
    <property type="match status" value="2"/>
</dbReference>
<evidence type="ECO:0000313" key="1">
    <source>
        <dbReference type="EMBL" id="GAP38572.1"/>
    </source>
</evidence>
<comment type="caution">
    <text evidence="1">The sequence shown here is derived from an EMBL/GenBank/DDBJ whole genome shotgun (WGS) entry which is preliminary data.</text>
</comment>
<accession>A0A0K8P7G8</accession>
<organism evidence="1 2">
    <name type="scientific">Piscinibacter sakaiensis</name>
    <name type="common">Ideonella sakaiensis</name>
    <dbReference type="NCBI Taxonomy" id="1547922"/>
    <lineage>
        <taxon>Bacteria</taxon>
        <taxon>Pseudomonadati</taxon>
        <taxon>Pseudomonadota</taxon>
        <taxon>Betaproteobacteria</taxon>
        <taxon>Burkholderiales</taxon>
        <taxon>Sphaerotilaceae</taxon>
        <taxon>Piscinibacter</taxon>
    </lineage>
</organism>
<dbReference type="GO" id="GO:0005829">
    <property type="term" value="C:cytosol"/>
    <property type="evidence" value="ECO:0007669"/>
    <property type="project" value="TreeGrafter"/>
</dbReference>
<dbReference type="GO" id="GO:0000287">
    <property type="term" value="F:magnesium ion binding"/>
    <property type="evidence" value="ECO:0007669"/>
    <property type="project" value="TreeGrafter"/>
</dbReference>
<gene>
    <name evidence="1" type="ORF">ISF6_5125</name>
</gene>
<keyword evidence="1" id="KW-0378">Hydrolase</keyword>
<dbReference type="OrthoDB" id="5292903at2"/>
<keyword evidence="2" id="KW-1185">Reference proteome</keyword>
<dbReference type="Pfam" id="PF08282">
    <property type="entry name" value="Hydrolase_3"/>
    <property type="match status" value="1"/>
</dbReference>
<dbReference type="AlphaFoldDB" id="A0A0K8P7G8"/>
<dbReference type="SUPFAM" id="SSF56784">
    <property type="entry name" value="HAD-like"/>
    <property type="match status" value="1"/>
</dbReference>
<dbReference type="RefSeq" id="WP_054022435.1">
    <property type="nucleotide sequence ID" value="NZ_BBYR01000081.1"/>
</dbReference>
<dbReference type="InterPro" id="IPR036412">
    <property type="entry name" value="HAD-like_sf"/>
</dbReference>
<name>A0A0K8P7G8_PISS1</name>
<protein>
    <submittedName>
        <fullName evidence="1">Haloacid dehalogenase-like hydrolase</fullName>
    </submittedName>
</protein>
<proteinExistence type="predicted"/>
<dbReference type="InterPro" id="IPR023214">
    <property type="entry name" value="HAD_sf"/>
</dbReference>
<reference evidence="1 2" key="2">
    <citation type="journal article" date="2016" name="Science">
        <title>A bacterium that degrades and assimilates poly(ethylene terephthalate).</title>
        <authorList>
            <person name="Yoshida S."/>
            <person name="Hiraga K."/>
            <person name="Takehana T."/>
            <person name="Taniguchi I."/>
            <person name="Yamaji H."/>
            <person name="Maeda Y."/>
            <person name="Toyohara K."/>
            <person name="Miyamoto K."/>
            <person name="Kimura Y."/>
            <person name="Oda K."/>
        </authorList>
    </citation>
    <scope>NUCLEOTIDE SEQUENCE [LARGE SCALE GENOMIC DNA]</scope>
    <source>
        <strain evidence="2">NBRC 110686 / TISTR 2288 / 201-F6</strain>
    </source>
</reference>
<dbReference type="InterPro" id="IPR006379">
    <property type="entry name" value="HAD-SF_hydro_IIB"/>
</dbReference>
<sequence>MPTAADCRPLDACPPEALRGLRGVLTDIDDTLTDDGELGPAAAAALAALRSAGVPVLAITGRPMGWSRPFARDWPVDAIVAENGAVALFTGPGGALQVEYVQDEAERARNARRLREVAARILAEVPGATLARDSAGRVTDLAIDHAEHARLPPAAVERVLAIMRAAGMQATVSSIHVNGWFGTHDKLSGARWIVQRLYGRALDAERDAWAYVGDSTNDERMFAAFPVSVGVANLRAFADRLEVWPAWICDAPRGAGFAAFAARLLAARCG</sequence>
<dbReference type="NCBIfam" id="TIGR01484">
    <property type="entry name" value="HAD-SF-IIB"/>
    <property type="match status" value="1"/>
</dbReference>